<keyword evidence="3" id="KW-0418">Kinase</keyword>
<dbReference type="AlphaFoldDB" id="A0A164HKP6"/>
<evidence type="ECO:0000313" key="3">
    <source>
        <dbReference type="EMBL" id="KZS00343.1"/>
    </source>
</evidence>
<comment type="caution">
    <text evidence="3">The sequence shown here is derived from an EMBL/GenBank/DDBJ whole genome shotgun (WGS) entry which is preliminary data.</text>
</comment>
<name>A0A164HKP6_9CRUS</name>
<evidence type="ECO:0000256" key="1">
    <source>
        <dbReference type="SAM" id="MobiDB-lite"/>
    </source>
</evidence>
<dbReference type="InterPro" id="IPR025398">
    <property type="entry name" value="DUF4371"/>
</dbReference>
<sequence>IQIATDPIHWPRDLKQSDRDDIVMKGPPALPTNFPRDSKKREFPKNILFQKLPNGESVPRDFLVWSSSSAALLCFPCSVFGKQGAASESSLLFRWNGGIKDNWRKLYDRVSSHQGSQIHQKYYLDWKTCLASLADHTGIDSSLQKAITAEVAKWREILRGILDVTLFLASRNLAFRGQSSSVIDEQGNGNFIGALQMISKHNHVIKHHLENVARHQQEGSRMQAHYLSWQSQNEFIKECASIVKESVLKEIKASIYYTIITDGTPDESHTEQITFVLRFVFFKTDEKKWEIRERFLGVEDMEKKKGVDIANLIFDVLAREKIDLQNCRGQGYDNGSNMAGTYIGAQALVLKKNSMAVYVPCSAHSLNLAGVHAAESSAEMKTFFGNIQALYVFFSCSPARWKILLESTGISLHKLSDTRWSARIDAVKPLAKRPREIITALDYCVDKLDLTGEMVNQAKSLKKWLKSF</sequence>
<protein>
    <submittedName>
        <fullName evidence="3">Putative 52 kDa repressor of the inhibitor of the protein kinase</fullName>
    </submittedName>
</protein>
<dbReference type="STRING" id="35525.A0A164HKP6"/>
<feature type="non-terminal residue" evidence="3">
    <location>
        <position position="468"/>
    </location>
</feature>
<accession>A0A164HKP6</accession>
<evidence type="ECO:0000259" key="2">
    <source>
        <dbReference type="Pfam" id="PF14291"/>
    </source>
</evidence>
<gene>
    <name evidence="3" type="ORF">APZ42_003374</name>
</gene>
<dbReference type="OrthoDB" id="6381264at2759"/>
<evidence type="ECO:0000313" key="4">
    <source>
        <dbReference type="Proteomes" id="UP000076858"/>
    </source>
</evidence>
<proteinExistence type="predicted"/>
<feature type="non-terminal residue" evidence="3">
    <location>
        <position position="1"/>
    </location>
</feature>
<reference evidence="3 4" key="1">
    <citation type="submission" date="2016-03" db="EMBL/GenBank/DDBJ databases">
        <title>EvidentialGene: Evidence-directed Construction of Genes on Genomes.</title>
        <authorList>
            <person name="Gilbert D.G."/>
            <person name="Choi J.-H."/>
            <person name="Mockaitis K."/>
            <person name="Colbourne J."/>
            <person name="Pfrender M."/>
        </authorList>
    </citation>
    <scope>NUCLEOTIDE SEQUENCE [LARGE SCALE GENOMIC DNA]</scope>
    <source>
        <strain evidence="3 4">Xinb3</strain>
        <tissue evidence="3">Complete organism</tissue>
    </source>
</reference>
<dbReference type="SUPFAM" id="SSF53098">
    <property type="entry name" value="Ribonuclease H-like"/>
    <property type="match status" value="1"/>
</dbReference>
<dbReference type="Pfam" id="PF14291">
    <property type="entry name" value="DUF4371"/>
    <property type="match status" value="1"/>
</dbReference>
<feature type="region of interest" description="Disordered" evidence="1">
    <location>
        <begin position="16"/>
        <end position="36"/>
    </location>
</feature>
<keyword evidence="3" id="KW-0808">Transferase</keyword>
<feature type="domain" description="DUF4371" evidence="2">
    <location>
        <begin position="103"/>
        <end position="343"/>
    </location>
</feature>
<dbReference type="GO" id="GO:0016301">
    <property type="term" value="F:kinase activity"/>
    <property type="evidence" value="ECO:0007669"/>
    <property type="project" value="UniProtKB-KW"/>
</dbReference>
<dbReference type="PANTHER" id="PTHR45749">
    <property type="match status" value="1"/>
</dbReference>
<dbReference type="InterPro" id="IPR012337">
    <property type="entry name" value="RNaseH-like_sf"/>
</dbReference>
<keyword evidence="4" id="KW-1185">Reference proteome</keyword>
<dbReference type="EMBL" id="LRGB01010536">
    <property type="protein sequence ID" value="KZS00343.1"/>
    <property type="molecule type" value="Genomic_DNA"/>
</dbReference>
<dbReference type="PANTHER" id="PTHR45749:SF33">
    <property type="entry name" value="ZINC FINGER MYM-TYPE PROTEIN 1"/>
    <property type="match status" value="1"/>
</dbReference>
<dbReference type="Proteomes" id="UP000076858">
    <property type="component" value="Unassembled WGS sequence"/>
</dbReference>
<organism evidence="3 4">
    <name type="scientific">Daphnia magna</name>
    <dbReference type="NCBI Taxonomy" id="35525"/>
    <lineage>
        <taxon>Eukaryota</taxon>
        <taxon>Metazoa</taxon>
        <taxon>Ecdysozoa</taxon>
        <taxon>Arthropoda</taxon>
        <taxon>Crustacea</taxon>
        <taxon>Branchiopoda</taxon>
        <taxon>Diplostraca</taxon>
        <taxon>Cladocera</taxon>
        <taxon>Anomopoda</taxon>
        <taxon>Daphniidae</taxon>
        <taxon>Daphnia</taxon>
    </lineage>
</organism>